<dbReference type="RefSeq" id="WP_150437898.1">
    <property type="nucleotide sequence ID" value="NZ_VYKJ01000033.1"/>
</dbReference>
<sequence length="73" mass="7964">MRKINVQGTTVNILDDDDMLTNCAIGSYAIIEDSGYYVAVRIEEKNAPAIHTDPFASLEEALDEIAAQCESLS</sequence>
<dbReference type="OrthoDB" id="6505429at2"/>
<reference evidence="1 2" key="1">
    <citation type="submission" date="2019-09" db="EMBL/GenBank/DDBJ databases">
        <authorList>
            <person name="Li Y."/>
        </authorList>
    </citation>
    <scope>NUCLEOTIDE SEQUENCE [LARGE SCALE GENOMIC DNA]</scope>
    <source>
        <strain evidence="1 2">L3-3HA</strain>
    </source>
</reference>
<gene>
    <name evidence="1" type="ORF">FJU30_26400</name>
</gene>
<dbReference type="AlphaFoldDB" id="A0A5J5FRJ7"/>
<proteinExistence type="predicted"/>
<organism evidence="1 2">
    <name type="scientific">Affinibrenneria salicis</name>
    <dbReference type="NCBI Taxonomy" id="2590031"/>
    <lineage>
        <taxon>Bacteria</taxon>
        <taxon>Pseudomonadati</taxon>
        <taxon>Pseudomonadota</taxon>
        <taxon>Gammaproteobacteria</taxon>
        <taxon>Enterobacterales</taxon>
        <taxon>Pectobacteriaceae</taxon>
        <taxon>Affinibrenneria</taxon>
    </lineage>
</organism>
<accession>A0A5J5FRJ7</accession>
<keyword evidence="2" id="KW-1185">Reference proteome</keyword>
<dbReference type="Proteomes" id="UP000335415">
    <property type="component" value="Unassembled WGS sequence"/>
</dbReference>
<dbReference type="EMBL" id="VYKJ01000033">
    <property type="protein sequence ID" value="KAA8993874.1"/>
    <property type="molecule type" value="Genomic_DNA"/>
</dbReference>
<comment type="caution">
    <text evidence="1">The sequence shown here is derived from an EMBL/GenBank/DDBJ whole genome shotgun (WGS) entry which is preliminary data.</text>
</comment>
<evidence type="ECO:0000313" key="2">
    <source>
        <dbReference type="Proteomes" id="UP000335415"/>
    </source>
</evidence>
<protein>
    <submittedName>
        <fullName evidence="1">Uncharacterized protein</fullName>
    </submittedName>
</protein>
<name>A0A5J5FRJ7_9GAMM</name>
<evidence type="ECO:0000313" key="1">
    <source>
        <dbReference type="EMBL" id="KAA8993874.1"/>
    </source>
</evidence>